<keyword evidence="2" id="KW-1185">Reference proteome</keyword>
<dbReference type="OrthoDB" id="6061133at2759"/>
<evidence type="ECO:0000313" key="1">
    <source>
        <dbReference type="EMBL" id="CAH1775282.1"/>
    </source>
</evidence>
<dbReference type="AlphaFoldDB" id="A0A8S4N4K0"/>
<dbReference type="EMBL" id="CAIIXF020000001">
    <property type="protein sequence ID" value="CAH1775282.1"/>
    <property type="molecule type" value="Genomic_DNA"/>
</dbReference>
<evidence type="ECO:0000313" key="2">
    <source>
        <dbReference type="Proteomes" id="UP000749559"/>
    </source>
</evidence>
<name>A0A8S4N4K0_OWEFU</name>
<protein>
    <submittedName>
        <fullName evidence="1">Uncharacterized protein</fullName>
    </submittedName>
</protein>
<proteinExistence type="predicted"/>
<sequence length="349" mass="39707">MPQWPKASAQRKQYSMYVWTTSFDVTISGCDEEEFLRWDKDTSSCFTHSWDTPTRKQWLWDTCNRSGREVSSIYMSGFKDILERAYIEGNCGDTALQAVRDVLQQGHTNVQGLEIYALFSASNIDVSERHFVPYVVWYNDNCAQNQSEKFDGVAVNNEAFASIKCEDEETVVYLSRLNEIAEAAKLQQSGILKVHYSIGWHWGRNCDDTTQDNSVLWNGIFQKVTRHMIDIFDSVDAQVAFVTSTEIANRAEIADYEYALQHGKPFYLTVYTNKVSACTTSFFPSPCNWGDKTEANMLAVFDELESPLLGVSQAIPCIHYFRGIYSSGGNPDWPLHTNAVIPGARNNRY</sequence>
<reference evidence="1" key="1">
    <citation type="submission" date="2022-03" db="EMBL/GenBank/DDBJ databases">
        <authorList>
            <person name="Martin C."/>
        </authorList>
    </citation>
    <scope>NUCLEOTIDE SEQUENCE</scope>
</reference>
<organism evidence="1 2">
    <name type="scientific">Owenia fusiformis</name>
    <name type="common">Polychaete worm</name>
    <dbReference type="NCBI Taxonomy" id="6347"/>
    <lineage>
        <taxon>Eukaryota</taxon>
        <taxon>Metazoa</taxon>
        <taxon>Spiralia</taxon>
        <taxon>Lophotrochozoa</taxon>
        <taxon>Annelida</taxon>
        <taxon>Polychaeta</taxon>
        <taxon>Sedentaria</taxon>
        <taxon>Canalipalpata</taxon>
        <taxon>Sabellida</taxon>
        <taxon>Oweniida</taxon>
        <taxon>Oweniidae</taxon>
        <taxon>Owenia</taxon>
    </lineage>
</organism>
<dbReference type="Proteomes" id="UP000749559">
    <property type="component" value="Unassembled WGS sequence"/>
</dbReference>
<comment type="caution">
    <text evidence="1">The sequence shown here is derived from an EMBL/GenBank/DDBJ whole genome shotgun (WGS) entry which is preliminary data.</text>
</comment>
<accession>A0A8S4N4K0</accession>
<gene>
    <name evidence="1" type="ORF">OFUS_LOCUS2608</name>
</gene>